<sequence>MALTEQERAVLQARLTEAREALHQLEIGRAEVSLNYNGEAITYVAANAGNLRQYVRSLEAQLGQRRMGRARSRGVIFG</sequence>
<evidence type="ECO:0000313" key="1">
    <source>
        <dbReference type="EMBL" id="WFP89690.1"/>
    </source>
</evidence>
<keyword evidence="2" id="KW-1185">Reference proteome</keyword>
<dbReference type="SUPFAM" id="SSF64210">
    <property type="entry name" value="Head-to-tail joining protein W, gpW"/>
    <property type="match status" value="1"/>
</dbReference>
<dbReference type="GeneID" id="29519117"/>
<dbReference type="EMBL" id="CP121308">
    <property type="protein sequence ID" value="WFP89690.1"/>
    <property type="molecule type" value="Genomic_DNA"/>
</dbReference>
<reference evidence="1 2" key="1">
    <citation type="submission" date="2023-03" db="EMBL/GenBank/DDBJ databases">
        <title>Comparative genome and transcriptome analysis combination mining strategies for increasing vitamin B12 production of Ensifer adhaerens strain.</title>
        <authorList>
            <person name="Yongheng L."/>
        </authorList>
    </citation>
    <scope>NUCLEOTIDE SEQUENCE [LARGE SCALE GENOMIC DNA]</scope>
    <source>
        <strain evidence="1 2">Casida A-T305</strain>
    </source>
</reference>
<dbReference type="Proteomes" id="UP001214094">
    <property type="component" value="Chromosome"/>
</dbReference>
<proteinExistence type="predicted"/>
<evidence type="ECO:0000313" key="2">
    <source>
        <dbReference type="Proteomes" id="UP001214094"/>
    </source>
</evidence>
<dbReference type="Gene3D" id="3.30.1580.10">
    <property type="entry name" value="Head-to-tail joining protein W"/>
    <property type="match status" value="1"/>
</dbReference>
<organism evidence="1 2">
    <name type="scientific">Ensifer adhaerens</name>
    <name type="common">Sinorhizobium morelense</name>
    <dbReference type="NCBI Taxonomy" id="106592"/>
    <lineage>
        <taxon>Bacteria</taxon>
        <taxon>Pseudomonadati</taxon>
        <taxon>Pseudomonadota</taxon>
        <taxon>Alphaproteobacteria</taxon>
        <taxon>Hyphomicrobiales</taxon>
        <taxon>Rhizobiaceae</taxon>
        <taxon>Sinorhizobium/Ensifer group</taxon>
        <taxon>Ensifer</taxon>
    </lineage>
</organism>
<name>A0ABY8HC69_ENSAD</name>
<dbReference type="Pfam" id="PF02831">
    <property type="entry name" value="gpW"/>
    <property type="match status" value="1"/>
</dbReference>
<accession>A0ABY8HC69</accession>
<dbReference type="InterPro" id="IPR036626">
    <property type="entry name" value="GpW_sf"/>
</dbReference>
<dbReference type="RefSeq" id="WP_034797815.1">
    <property type="nucleotide sequence ID" value="NZ_CP015880.1"/>
</dbReference>
<dbReference type="InterPro" id="IPR004174">
    <property type="entry name" value="GpW"/>
</dbReference>
<gene>
    <name evidence="1" type="primary">gpW</name>
    <name evidence="1" type="ORF">P4B07_14110</name>
</gene>
<protein>
    <submittedName>
        <fullName evidence="1">GpW family head-tail joining protein</fullName>
    </submittedName>
</protein>